<dbReference type="Gene3D" id="3.10.450.50">
    <property type="match status" value="1"/>
</dbReference>
<dbReference type="InterPro" id="IPR029044">
    <property type="entry name" value="Nucleotide-diphossugar_trans"/>
</dbReference>
<dbReference type="InterPro" id="IPR037401">
    <property type="entry name" value="SnoaL-like"/>
</dbReference>
<evidence type="ECO:0000313" key="2">
    <source>
        <dbReference type="EMBL" id="QOS23454.1"/>
    </source>
</evidence>
<dbReference type="Pfam" id="PF12680">
    <property type="entry name" value="SnoaL_2"/>
    <property type="match status" value="1"/>
</dbReference>
<dbReference type="EMBL" id="MT898242">
    <property type="protein sequence ID" value="QOS23454.1"/>
    <property type="molecule type" value="Genomic_DNA"/>
</dbReference>
<dbReference type="Gene3D" id="3.90.550.10">
    <property type="entry name" value="Spore Coat Polysaccharide Biosynthesis Protein SpsA, Chain A"/>
    <property type="match status" value="1"/>
</dbReference>
<evidence type="ECO:0000259" key="1">
    <source>
        <dbReference type="Pfam" id="PF12680"/>
    </source>
</evidence>
<protein>
    <recommendedName>
        <fullName evidence="1">SnoaL-like domain-containing protein</fullName>
    </recommendedName>
</protein>
<accession>A0A7M1W8V5</accession>
<sequence length="363" mass="40767">MLNILIPLSGKSTFKVSKLNAFPRILTDVQGRLLIERAAEPFLNLNIENKLTVAVPQKESEKYQLSKVASLLGDNISTCNINGDTQGAACSALLAIESVELDKPLIISSFEQVLDFDINPYIKEFMDEGVDAGVFTFESIHPKWSYVKTDSNGYVTQAAEKMPISKRAIAGVYYFKTAQLFMDSAKSMIRKGVKTNDSFFISPTLNEVILKEGVVKAIEINRDRYFHINDEHALEAYESKVVEDQEHLKSEIKNKTLAYVEAFDSKDIDKVASFFDVSFHLTDPSISIKGKDQVVKYINDLFVSQSSLSFVSKNVFVTDELASIIEFELTLGDTLLVGTDVIQWNEHKEMTTMNAYLYEKNNG</sequence>
<dbReference type="SUPFAM" id="SSF54427">
    <property type="entry name" value="NTF2-like"/>
    <property type="match status" value="1"/>
</dbReference>
<dbReference type="AlphaFoldDB" id="A0A7M1W8V5"/>
<reference evidence="2" key="1">
    <citation type="submission" date="2020-08" db="EMBL/GenBank/DDBJ databases">
        <title>Genetic structure, function and evolution of capsule biosynthesis loci in Vibrio parahaemolyticus.</title>
        <authorList>
            <person name="Li L."/>
            <person name="Bian S."/>
        </authorList>
    </citation>
    <scope>NUCLEOTIDE SEQUENCE</scope>
    <source>
        <strain evidence="2">VP371</strain>
    </source>
</reference>
<proteinExistence type="predicted"/>
<gene>
    <name evidence="2" type="ORF">VP371_00021</name>
</gene>
<dbReference type="InterPro" id="IPR032710">
    <property type="entry name" value="NTF2-like_dom_sf"/>
</dbReference>
<dbReference type="SUPFAM" id="SSF53448">
    <property type="entry name" value="Nucleotide-diphospho-sugar transferases"/>
    <property type="match status" value="1"/>
</dbReference>
<feature type="domain" description="SnoaL-like" evidence="1">
    <location>
        <begin position="258"/>
        <end position="330"/>
    </location>
</feature>
<name>A0A7M1W8V5_VIBPH</name>
<organism evidence="2">
    <name type="scientific">Vibrio parahaemolyticus</name>
    <dbReference type="NCBI Taxonomy" id="670"/>
    <lineage>
        <taxon>Bacteria</taxon>
        <taxon>Pseudomonadati</taxon>
        <taxon>Pseudomonadota</taxon>
        <taxon>Gammaproteobacteria</taxon>
        <taxon>Vibrionales</taxon>
        <taxon>Vibrionaceae</taxon>
        <taxon>Vibrio</taxon>
    </lineage>
</organism>